<sequence length="36" mass="4069">MPPKKDAGLATHQGKRAIDRIRSRYMGDKKCITVPE</sequence>
<name>A0A0F9AH13_9ZZZZ</name>
<protein>
    <submittedName>
        <fullName evidence="1">Uncharacterized protein</fullName>
    </submittedName>
</protein>
<comment type="caution">
    <text evidence="1">The sequence shown here is derived from an EMBL/GenBank/DDBJ whole genome shotgun (WGS) entry which is preliminary data.</text>
</comment>
<gene>
    <name evidence="1" type="ORF">LCGC14_2849640</name>
</gene>
<organism evidence="1">
    <name type="scientific">marine sediment metagenome</name>
    <dbReference type="NCBI Taxonomy" id="412755"/>
    <lineage>
        <taxon>unclassified sequences</taxon>
        <taxon>metagenomes</taxon>
        <taxon>ecological metagenomes</taxon>
    </lineage>
</organism>
<dbReference type="EMBL" id="LAZR01054763">
    <property type="protein sequence ID" value="KKK77829.1"/>
    <property type="molecule type" value="Genomic_DNA"/>
</dbReference>
<accession>A0A0F9AH13</accession>
<reference evidence="1" key="1">
    <citation type="journal article" date="2015" name="Nature">
        <title>Complex archaea that bridge the gap between prokaryotes and eukaryotes.</title>
        <authorList>
            <person name="Spang A."/>
            <person name="Saw J.H."/>
            <person name="Jorgensen S.L."/>
            <person name="Zaremba-Niedzwiedzka K."/>
            <person name="Martijn J."/>
            <person name="Lind A.E."/>
            <person name="van Eijk R."/>
            <person name="Schleper C."/>
            <person name="Guy L."/>
            <person name="Ettema T.J."/>
        </authorList>
    </citation>
    <scope>NUCLEOTIDE SEQUENCE</scope>
</reference>
<evidence type="ECO:0000313" key="1">
    <source>
        <dbReference type="EMBL" id="KKK77829.1"/>
    </source>
</evidence>
<feature type="non-terminal residue" evidence="1">
    <location>
        <position position="36"/>
    </location>
</feature>
<proteinExistence type="predicted"/>
<dbReference type="AlphaFoldDB" id="A0A0F9AH13"/>